<dbReference type="Proteomes" id="UP001139971">
    <property type="component" value="Unassembled WGS sequence"/>
</dbReference>
<proteinExistence type="predicted"/>
<comment type="caution">
    <text evidence="2">The sequence shown here is derived from an EMBL/GenBank/DDBJ whole genome shotgun (WGS) entry which is preliminary data.</text>
</comment>
<dbReference type="GO" id="GO:0005737">
    <property type="term" value="C:cytoplasm"/>
    <property type="evidence" value="ECO:0007669"/>
    <property type="project" value="InterPro"/>
</dbReference>
<dbReference type="GO" id="GO:0003723">
    <property type="term" value="F:RNA binding"/>
    <property type="evidence" value="ECO:0007669"/>
    <property type="project" value="InterPro"/>
</dbReference>
<dbReference type="InterPro" id="IPR014944">
    <property type="entry name" value="Toxin_SymE-like"/>
</dbReference>
<reference evidence="2" key="1">
    <citation type="submission" date="2023-02" db="EMBL/GenBank/DDBJ databases">
        <title>Tahibacter soli sp. nov. isolated from soil.</title>
        <authorList>
            <person name="Baek J.H."/>
            <person name="Lee J.K."/>
            <person name="Choi D.G."/>
            <person name="Jeon C.O."/>
        </authorList>
    </citation>
    <scope>NUCLEOTIDE SEQUENCE</scope>
    <source>
        <strain evidence="2">BL</strain>
    </source>
</reference>
<feature type="domain" description="Toxin SymE-like" evidence="1">
    <location>
        <begin position="16"/>
        <end position="68"/>
    </location>
</feature>
<evidence type="ECO:0000313" key="2">
    <source>
        <dbReference type="EMBL" id="MDC8013193.1"/>
    </source>
</evidence>
<name>A0A9X3YM14_9GAMM</name>
<dbReference type="AlphaFoldDB" id="A0A9X3YM14"/>
<dbReference type="EMBL" id="JAOVZO020000017">
    <property type="protein sequence ID" value="MDC8013193.1"/>
    <property type="molecule type" value="Genomic_DNA"/>
</dbReference>
<sequence>MAERKHTSRESSTKQIRIGTAYYPAVDAAHLPREVPNLRLCGIWLINAGFLPGDLVTIRVTSGRLVITRA</sequence>
<gene>
    <name evidence="2" type="ORF">OD750_011655</name>
</gene>
<accession>A0A9X3YM14</accession>
<protein>
    <submittedName>
        <fullName evidence="2">Type I toxin-antitoxin system SymE family toxin</fullName>
    </submittedName>
</protein>
<keyword evidence="3" id="KW-1185">Reference proteome</keyword>
<organism evidence="2 3">
    <name type="scientific">Tahibacter soli</name>
    <dbReference type="NCBI Taxonomy" id="2983605"/>
    <lineage>
        <taxon>Bacteria</taxon>
        <taxon>Pseudomonadati</taxon>
        <taxon>Pseudomonadota</taxon>
        <taxon>Gammaproteobacteria</taxon>
        <taxon>Lysobacterales</taxon>
        <taxon>Rhodanobacteraceae</taxon>
        <taxon>Tahibacter</taxon>
    </lineage>
</organism>
<dbReference type="GO" id="GO:0016070">
    <property type="term" value="P:RNA metabolic process"/>
    <property type="evidence" value="ECO:0007669"/>
    <property type="project" value="InterPro"/>
</dbReference>
<dbReference type="Pfam" id="PF08845">
    <property type="entry name" value="SymE_toxin"/>
    <property type="match status" value="1"/>
</dbReference>
<evidence type="ECO:0000313" key="3">
    <source>
        <dbReference type="Proteomes" id="UP001139971"/>
    </source>
</evidence>
<dbReference type="RefSeq" id="WP_263545406.1">
    <property type="nucleotide sequence ID" value="NZ_JAOVZO020000017.1"/>
</dbReference>
<dbReference type="GO" id="GO:0016788">
    <property type="term" value="F:hydrolase activity, acting on ester bonds"/>
    <property type="evidence" value="ECO:0007669"/>
    <property type="project" value="InterPro"/>
</dbReference>
<evidence type="ECO:0000259" key="1">
    <source>
        <dbReference type="Pfam" id="PF08845"/>
    </source>
</evidence>